<dbReference type="PANTHER" id="PTHR43133:SF8">
    <property type="entry name" value="RNA POLYMERASE SIGMA FACTOR HI_1459-RELATED"/>
    <property type="match status" value="1"/>
</dbReference>
<dbReference type="GO" id="GO:0003677">
    <property type="term" value="F:DNA binding"/>
    <property type="evidence" value="ECO:0007669"/>
    <property type="project" value="UniProtKB-KW"/>
</dbReference>
<reference evidence="6 7" key="1">
    <citation type="submission" date="2020-06" db="EMBL/GenBank/DDBJ databases">
        <title>Isolation and characterization of P59,a proteus mirabilis phage with C3 morphology.</title>
        <authorList>
            <person name="Li S."/>
        </authorList>
    </citation>
    <scope>NUCLEOTIDE SEQUENCE [LARGE SCALE GENOMIC DNA]</scope>
</reference>
<dbReference type="InterPro" id="IPR014284">
    <property type="entry name" value="RNA_pol_sigma-70_dom"/>
</dbReference>
<comment type="similarity">
    <text evidence="1">Belongs to the sigma-70 factor family. ECF subfamily.</text>
</comment>
<dbReference type="GO" id="GO:0006352">
    <property type="term" value="P:DNA-templated transcription initiation"/>
    <property type="evidence" value="ECO:0007669"/>
    <property type="project" value="InterPro"/>
</dbReference>
<dbReference type="InterPro" id="IPR013324">
    <property type="entry name" value="RNA_pol_sigma_r3/r4-like"/>
</dbReference>
<name>A0A7G5CG26_9CAUD</name>
<evidence type="ECO:0000313" key="7">
    <source>
        <dbReference type="Proteomes" id="UP000515562"/>
    </source>
</evidence>
<keyword evidence="5" id="KW-0804">Transcription</keyword>
<dbReference type="KEGG" id="vg:77948455"/>
<keyword evidence="2" id="KW-0805">Transcription regulation</keyword>
<dbReference type="InterPro" id="IPR013325">
    <property type="entry name" value="RNA_pol_sigma_r2"/>
</dbReference>
<evidence type="ECO:0000313" key="6">
    <source>
        <dbReference type="EMBL" id="QMV48228.1"/>
    </source>
</evidence>
<dbReference type="Proteomes" id="UP000515562">
    <property type="component" value="Segment"/>
</dbReference>
<organism evidence="6 7">
    <name type="scientific">Proteus phage Vb_PmiP-P59</name>
    <dbReference type="NCBI Taxonomy" id="2754975"/>
    <lineage>
        <taxon>Viruses</taxon>
        <taxon>Duplodnaviria</taxon>
        <taxon>Heunggongvirae</taxon>
        <taxon>Uroviricota</taxon>
        <taxon>Caudoviricetes</taxon>
        <taxon>Grimontviridae</taxon>
        <taxon>Privateervirus</taxon>
        <taxon>Privateervirus P59</taxon>
    </lineage>
</organism>
<sequence length="188" mass="22680">MMAKRVIAPEPKKKGRYSFDELYLEYWKPLRDQFYFTERDFHLAEDLAQETLLRIWLYWDRIQWDKLTGAIGTIANNVRYGYVRKEFDRPDKELYDNILDFESHDDGISDPIRDILNNESSEFIQMAFNRLKDDDKELFTDIYLRNTDTKEVAKKHGITLNFVYVRLHRIRNSLVSTLERYDISFDAE</sequence>
<proteinExistence type="inferred from homology"/>
<keyword evidence="3" id="KW-0731">Sigma factor</keyword>
<dbReference type="GeneID" id="77948455"/>
<dbReference type="Gene3D" id="1.10.1740.10">
    <property type="match status" value="1"/>
</dbReference>
<accession>A0A7G5CG26</accession>
<keyword evidence="7" id="KW-1185">Reference proteome</keyword>
<dbReference type="SUPFAM" id="SSF88659">
    <property type="entry name" value="Sigma3 and sigma4 domains of RNA polymerase sigma factors"/>
    <property type="match status" value="1"/>
</dbReference>
<dbReference type="EMBL" id="MT664722">
    <property type="protein sequence ID" value="QMV48228.1"/>
    <property type="molecule type" value="Genomic_DNA"/>
</dbReference>
<evidence type="ECO:0008006" key="8">
    <source>
        <dbReference type="Google" id="ProtNLM"/>
    </source>
</evidence>
<dbReference type="InterPro" id="IPR039425">
    <property type="entry name" value="RNA_pol_sigma-70-like"/>
</dbReference>
<evidence type="ECO:0000256" key="4">
    <source>
        <dbReference type="ARBA" id="ARBA00023125"/>
    </source>
</evidence>
<dbReference type="InterPro" id="IPR036388">
    <property type="entry name" value="WH-like_DNA-bd_sf"/>
</dbReference>
<dbReference type="NCBIfam" id="TIGR02937">
    <property type="entry name" value="sigma70-ECF"/>
    <property type="match status" value="1"/>
</dbReference>
<dbReference type="Gene3D" id="1.10.10.10">
    <property type="entry name" value="Winged helix-like DNA-binding domain superfamily/Winged helix DNA-binding domain"/>
    <property type="match status" value="1"/>
</dbReference>
<evidence type="ECO:0000256" key="2">
    <source>
        <dbReference type="ARBA" id="ARBA00023015"/>
    </source>
</evidence>
<evidence type="ECO:0000256" key="3">
    <source>
        <dbReference type="ARBA" id="ARBA00023082"/>
    </source>
</evidence>
<dbReference type="GO" id="GO:0016987">
    <property type="term" value="F:sigma factor activity"/>
    <property type="evidence" value="ECO:0007669"/>
    <property type="project" value="UniProtKB-KW"/>
</dbReference>
<dbReference type="SUPFAM" id="SSF88946">
    <property type="entry name" value="Sigma2 domain of RNA polymerase sigma factors"/>
    <property type="match status" value="1"/>
</dbReference>
<dbReference type="RefSeq" id="YP_010672185.1">
    <property type="nucleotide sequence ID" value="NC_070975.1"/>
</dbReference>
<evidence type="ECO:0000256" key="5">
    <source>
        <dbReference type="ARBA" id="ARBA00023163"/>
    </source>
</evidence>
<keyword evidence="4" id="KW-0238">DNA-binding</keyword>
<protein>
    <recommendedName>
        <fullName evidence="8">RNA polymerase ECF sigma factor</fullName>
    </recommendedName>
</protein>
<dbReference type="PANTHER" id="PTHR43133">
    <property type="entry name" value="RNA POLYMERASE ECF-TYPE SIGMA FACTO"/>
    <property type="match status" value="1"/>
</dbReference>
<evidence type="ECO:0000256" key="1">
    <source>
        <dbReference type="ARBA" id="ARBA00010641"/>
    </source>
</evidence>